<evidence type="ECO:0000256" key="1">
    <source>
        <dbReference type="SAM" id="MobiDB-lite"/>
    </source>
</evidence>
<feature type="compositionally biased region" description="Low complexity" evidence="1">
    <location>
        <begin position="286"/>
        <end position="307"/>
    </location>
</feature>
<gene>
    <name evidence="2" type="ORF">HYH03_011125</name>
</gene>
<dbReference type="AlphaFoldDB" id="A0A835XUK0"/>
<feature type="compositionally biased region" description="Low complexity" evidence="1">
    <location>
        <begin position="142"/>
        <end position="157"/>
    </location>
</feature>
<reference evidence="2" key="1">
    <citation type="journal article" date="2020" name="bioRxiv">
        <title>Comparative genomics of Chlamydomonas.</title>
        <authorList>
            <person name="Craig R.J."/>
            <person name="Hasan A.R."/>
            <person name="Ness R.W."/>
            <person name="Keightley P.D."/>
        </authorList>
    </citation>
    <scope>NUCLEOTIDE SEQUENCE</scope>
    <source>
        <strain evidence="2">CCAP 11/70</strain>
    </source>
</reference>
<organism evidence="2 3">
    <name type="scientific">Edaphochlamys debaryana</name>
    <dbReference type="NCBI Taxonomy" id="47281"/>
    <lineage>
        <taxon>Eukaryota</taxon>
        <taxon>Viridiplantae</taxon>
        <taxon>Chlorophyta</taxon>
        <taxon>core chlorophytes</taxon>
        <taxon>Chlorophyceae</taxon>
        <taxon>CS clade</taxon>
        <taxon>Chlamydomonadales</taxon>
        <taxon>Chlamydomonadales incertae sedis</taxon>
        <taxon>Edaphochlamys</taxon>
    </lineage>
</organism>
<dbReference type="EMBL" id="JAEHOE010000061">
    <property type="protein sequence ID" value="KAG2490503.1"/>
    <property type="molecule type" value="Genomic_DNA"/>
</dbReference>
<accession>A0A835XUK0</accession>
<name>A0A835XUK0_9CHLO</name>
<evidence type="ECO:0000313" key="3">
    <source>
        <dbReference type="Proteomes" id="UP000612055"/>
    </source>
</evidence>
<proteinExistence type="predicted"/>
<evidence type="ECO:0000313" key="2">
    <source>
        <dbReference type="EMBL" id="KAG2490503.1"/>
    </source>
</evidence>
<comment type="caution">
    <text evidence="2">The sequence shown here is derived from an EMBL/GenBank/DDBJ whole genome shotgun (WGS) entry which is preliminary data.</text>
</comment>
<feature type="region of interest" description="Disordered" evidence="1">
    <location>
        <begin position="456"/>
        <end position="508"/>
    </location>
</feature>
<keyword evidence="3" id="KW-1185">Reference proteome</keyword>
<feature type="compositionally biased region" description="Low complexity" evidence="1">
    <location>
        <begin position="373"/>
        <end position="384"/>
    </location>
</feature>
<dbReference type="Proteomes" id="UP000612055">
    <property type="component" value="Unassembled WGS sequence"/>
</dbReference>
<sequence length="508" mass="51288">MEAGAGPVRQSPMQSPFAGTSRFGLLDADAAGTFLAADVFTVTVAARTLPYRYDSAVSYDGDAPYAAGIAAGEQAAGGSEPLPSLPVLAAPAAAAAAARHSTSSLSAAATCGGSLDPSWASSQPRCHRLPALRSSQLGAVALASSPSAASRGPGPSAETDEAQSGPRLPGPESLRSLSSYANLSAASSSATVGRTAAAFGRSRSTPFGLVLPPSERSQDPPAASSTSATASPKAQPASPRPPPRPPALVISSRASSSHVFPHVDHPIPATDAPRRGPARSASPSHQSPALAPSLQSPPSSLLPPAAAGGRVKPAWLEAKATEEQEYDEEPQGGGYLTPPLPGIRTPASPRSPVPPLSLGLLGPRQDRWATATPHSQPHSPRSPSTAPPLFPREGRRAEPDAEPSPAASLLGLGPGPGPGPGRLGQGLGRCASQELGGCVPPRPRLLAPIRRAATRLCVQSPDPHEQSASSSGAPRPAEPGAWTRPALPEGWSDATPLSLGQEEELGAA</sequence>
<protein>
    <submittedName>
        <fullName evidence="2">Uncharacterized protein</fullName>
    </submittedName>
</protein>
<feature type="region of interest" description="Disordered" evidence="1">
    <location>
        <begin position="142"/>
        <end position="173"/>
    </location>
</feature>
<feature type="compositionally biased region" description="Low complexity" evidence="1">
    <location>
        <begin position="219"/>
        <end position="237"/>
    </location>
</feature>
<feature type="region of interest" description="Disordered" evidence="1">
    <location>
        <begin position="191"/>
        <end position="443"/>
    </location>
</feature>